<organism evidence="1">
    <name type="scientific">Oikopleura dioica</name>
    <name type="common">Tunicate</name>
    <dbReference type="NCBI Taxonomy" id="34765"/>
    <lineage>
        <taxon>Eukaryota</taxon>
        <taxon>Metazoa</taxon>
        <taxon>Chordata</taxon>
        <taxon>Tunicata</taxon>
        <taxon>Appendicularia</taxon>
        <taxon>Copelata</taxon>
        <taxon>Oikopleuridae</taxon>
        <taxon>Oikopleura</taxon>
    </lineage>
</organism>
<accession>E4WSP4</accession>
<evidence type="ECO:0000313" key="1">
    <source>
        <dbReference type="EMBL" id="CBY06855.1"/>
    </source>
</evidence>
<dbReference type="AlphaFoldDB" id="E4WSP4"/>
<proteinExistence type="predicted"/>
<dbReference type="EMBL" id="FN653016">
    <property type="protein sequence ID" value="CBY06855.1"/>
    <property type="molecule type" value="Genomic_DNA"/>
</dbReference>
<keyword evidence="2" id="KW-1185">Reference proteome</keyword>
<sequence length="161" mass="18509">MLIWDVPFNMFSSKVHIGFDADRTEDGSGFKLDWISEIDTFDLTNVVELLNYLRVKLVYYVQLHNYNGNGAIRLTRRVNGYFDSLKESIEENKACASPSSRPVPERILPEIRAINLRTTAAEYFDFSREIVFIYLRRCPGSNSWSRIADNILGVFALFGVV</sequence>
<dbReference type="InParanoid" id="E4WSP4"/>
<dbReference type="Proteomes" id="UP000001307">
    <property type="component" value="Unassembled WGS sequence"/>
</dbReference>
<name>E4WSP4_OIKDI</name>
<gene>
    <name evidence="1" type="ORF">GSOID_T00005925001</name>
</gene>
<evidence type="ECO:0000313" key="2">
    <source>
        <dbReference type="Proteomes" id="UP000001307"/>
    </source>
</evidence>
<protein>
    <submittedName>
        <fullName evidence="1">Uncharacterized protein</fullName>
    </submittedName>
</protein>
<reference evidence="1" key="1">
    <citation type="journal article" date="2010" name="Science">
        <title>Plasticity of animal genome architecture unmasked by rapid evolution of a pelagic tunicate.</title>
        <authorList>
            <person name="Denoeud F."/>
            <person name="Henriet S."/>
            <person name="Mungpakdee S."/>
            <person name="Aury J.M."/>
            <person name="Da Silva C."/>
            <person name="Brinkmann H."/>
            <person name="Mikhaleva J."/>
            <person name="Olsen L.C."/>
            <person name="Jubin C."/>
            <person name="Canestro C."/>
            <person name="Bouquet J.M."/>
            <person name="Danks G."/>
            <person name="Poulain J."/>
            <person name="Campsteijn C."/>
            <person name="Adamski M."/>
            <person name="Cross I."/>
            <person name="Yadetie F."/>
            <person name="Muffato M."/>
            <person name="Louis A."/>
            <person name="Butcher S."/>
            <person name="Tsagkogeorga G."/>
            <person name="Konrad A."/>
            <person name="Singh S."/>
            <person name="Jensen M.F."/>
            <person name="Cong E.H."/>
            <person name="Eikeseth-Otteraa H."/>
            <person name="Noel B."/>
            <person name="Anthouard V."/>
            <person name="Porcel B.M."/>
            <person name="Kachouri-Lafond R."/>
            <person name="Nishino A."/>
            <person name="Ugolini M."/>
            <person name="Chourrout P."/>
            <person name="Nishida H."/>
            <person name="Aasland R."/>
            <person name="Huzurbazar S."/>
            <person name="Westhof E."/>
            <person name="Delsuc F."/>
            <person name="Lehrach H."/>
            <person name="Reinhardt R."/>
            <person name="Weissenbach J."/>
            <person name="Roy S.W."/>
            <person name="Artiguenave F."/>
            <person name="Postlethwait J.H."/>
            <person name="Manak J.R."/>
            <person name="Thompson E.M."/>
            <person name="Jaillon O."/>
            <person name="Du Pasquier L."/>
            <person name="Boudinot P."/>
            <person name="Liberles D.A."/>
            <person name="Volff J.N."/>
            <person name="Philippe H."/>
            <person name="Lenhard B."/>
            <person name="Roest Crollius H."/>
            <person name="Wincker P."/>
            <person name="Chourrout D."/>
        </authorList>
    </citation>
    <scope>NUCLEOTIDE SEQUENCE [LARGE SCALE GENOMIC DNA]</scope>
</reference>
<dbReference type="OrthoDB" id="10292164at2759"/>